<organism evidence="4 5">
    <name type="scientific">Mycolicibacter hiberniae</name>
    <dbReference type="NCBI Taxonomy" id="29314"/>
    <lineage>
        <taxon>Bacteria</taxon>
        <taxon>Bacillati</taxon>
        <taxon>Actinomycetota</taxon>
        <taxon>Actinomycetes</taxon>
        <taxon>Mycobacteriales</taxon>
        <taxon>Mycobacteriaceae</taxon>
        <taxon>Mycolicibacter</taxon>
    </lineage>
</organism>
<evidence type="ECO:0000259" key="3">
    <source>
        <dbReference type="Pfam" id="PF05305"/>
    </source>
</evidence>
<evidence type="ECO:0000256" key="1">
    <source>
        <dbReference type="SAM" id="MobiDB-lite"/>
    </source>
</evidence>
<evidence type="ECO:0000313" key="4">
    <source>
        <dbReference type="EMBL" id="BBZ22177.1"/>
    </source>
</evidence>
<protein>
    <recommendedName>
        <fullName evidence="3">DUF732 domain-containing protein</fullName>
    </recommendedName>
</protein>
<evidence type="ECO:0000313" key="5">
    <source>
        <dbReference type="Proteomes" id="UP000467260"/>
    </source>
</evidence>
<keyword evidence="2" id="KW-0732">Signal</keyword>
<dbReference type="KEGG" id="mhib:MHIB_05950"/>
<dbReference type="AlphaFoldDB" id="A0A7I7WZY0"/>
<dbReference type="RefSeq" id="WP_163787031.1">
    <property type="nucleotide sequence ID" value="NZ_AP022609.1"/>
</dbReference>
<feature type="compositionally biased region" description="Pro residues" evidence="1">
    <location>
        <begin position="107"/>
        <end position="193"/>
    </location>
</feature>
<accession>A0A7I7WZY0</accession>
<proteinExistence type="predicted"/>
<sequence>MKWRLAALTLIPGTLIFGAAPAQADEKSYLSYLESHGFKYQNSPGLTTPAGAVQFGGIICQNLRRGRPAKDRFGTKVADGVTKVMIDAAQKELCPDTLAPAATTTPAVPPPDGVEPAPPAPELAPLPDGAPPPFPPPPGFPPPPMFPPPPGFPPPPELVPAPAPAAEFPPPPIWPPAPEPAPPADEPAPPAATPQPGTATQP</sequence>
<dbReference type="EMBL" id="AP022609">
    <property type="protein sequence ID" value="BBZ22177.1"/>
    <property type="molecule type" value="Genomic_DNA"/>
</dbReference>
<name>A0A7I7WZY0_9MYCO</name>
<dbReference type="Proteomes" id="UP000467260">
    <property type="component" value="Chromosome"/>
</dbReference>
<evidence type="ECO:0000256" key="2">
    <source>
        <dbReference type="SAM" id="SignalP"/>
    </source>
</evidence>
<feature type="domain" description="DUF732" evidence="3">
    <location>
        <begin position="25"/>
        <end position="96"/>
    </location>
</feature>
<feature type="region of interest" description="Disordered" evidence="1">
    <location>
        <begin position="100"/>
        <end position="202"/>
    </location>
</feature>
<gene>
    <name evidence="4" type="ORF">MHIB_05950</name>
</gene>
<feature type="chain" id="PRO_5029441784" description="DUF732 domain-containing protein" evidence="2">
    <location>
        <begin position="25"/>
        <end position="202"/>
    </location>
</feature>
<dbReference type="Pfam" id="PF05305">
    <property type="entry name" value="DUF732"/>
    <property type="match status" value="1"/>
</dbReference>
<reference evidence="4 5" key="1">
    <citation type="journal article" date="2019" name="Emerg. Microbes Infect.">
        <title>Comprehensive subspecies identification of 175 nontuberculous mycobacteria species based on 7547 genomic profiles.</title>
        <authorList>
            <person name="Matsumoto Y."/>
            <person name="Kinjo T."/>
            <person name="Motooka D."/>
            <person name="Nabeya D."/>
            <person name="Jung N."/>
            <person name="Uechi K."/>
            <person name="Horii T."/>
            <person name="Iida T."/>
            <person name="Fujita J."/>
            <person name="Nakamura S."/>
        </authorList>
    </citation>
    <scope>NUCLEOTIDE SEQUENCE [LARGE SCALE GENOMIC DNA]</scope>
    <source>
        <strain evidence="4 5">JCM 13571</strain>
    </source>
</reference>
<keyword evidence="5" id="KW-1185">Reference proteome</keyword>
<feature type="signal peptide" evidence="2">
    <location>
        <begin position="1"/>
        <end position="24"/>
    </location>
</feature>
<dbReference type="InterPro" id="IPR007969">
    <property type="entry name" value="DUF732"/>
</dbReference>